<proteinExistence type="predicted"/>
<dbReference type="AlphaFoldDB" id="A0A0F9J9I1"/>
<reference evidence="1" key="1">
    <citation type="journal article" date="2015" name="Nature">
        <title>Complex archaea that bridge the gap between prokaryotes and eukaryotes.</title>
        <authorList>
            <person name="Spang A."/>
            <person name="Saw J.H."/>
            <person name="Jorgensen S.L."/>
            <person name="Zaremba-Niedzwiedzka K."/>
            <person name="Martijn J."/>
            <person name="Lind A.E."/>
            <person name="van Eijk R."/>
            <person name="Schleper C."/>
            <person name="Guy L."/>
            <person name="Ettema T.J."/>
        </authorList>
    </citation>
    <scope>NUCLEOTIDE SEQUENCE</scope>
</reference>
<organism evidence="1">
    <name type="scientific">marine sediment metagenome</name>
    <dbReference type="NCBI Taxonomy" id="412755"/>
    <lineage>
        <taxon>unclassified sequences</taxon>
        <taxon>metagenomes</taxon>
        <taxon>ecological metagenomes</taxon>
    </lineage>
</organism>
<name>A0A0F9J9I1_9ZZZZ</name>
<accession>A0A0F9J9I1</accession>
<protein>
    <submittedName>
        <fullName evidence="1">Uncharacterized protein</fullName>
    </submittedName>
</protein>
<gene>
    <name evidence="1" type="ORF">LCGC14_1557600</name>
</gene>
<feature type="non-terminal residue" evidence="1">
    <location>
        <position position="27"/>
    </location>
</feature>
<dbReference type="EMBL" id="LAZR01011992">
    <property type="protein sequence ID" value="KKM48613.1"/>
    <property type="molecule type" value="Genomic_DNA"/>
</dbReference>
<sequence length="27" mass="3078">MQEKAAQVLNRVAGLTLFFWIVKILST</sequence>
<evidence type="ECO:0000313" key="1">
    <source>
        <dbReference type="EMBL" id="KKM48613.1"/>
    </source>
</evidence>
<comment type="caution">
    <text evidence="1">The sequence shown here is derived from an EMBL/GenBank/DDBJ whole genome shotgun (WGS) entry which is preliminary data.</text>
</comment>